<dbReference type="InterPro" id="IPR041667">
    <property type="entry name" value="Cupin_8"/>
</dbReference>
<feature type="domain" description="Cupin-like" evidence="2">
    <location>
        <begin position="68"/>
        <end position="174"/>
    </location>
</feature>
<protein>
    <recommendedName>
        <fullName evidence="2">Cupin-like domain-containing protein</fullName>
    </recommendedName>
</protein>
<evidence type="ECO:0000313" key="3">
    <source>
        <dbReference type="EMBL" id="WIA20139.1"/>
    </source>
</evidence>
<name>A0ABY8UF87_TETOB</name>
<gene>
    <name evidence="3" type="ORF">OEZ85_005989</name>
</gene>
<accession>A0ABY8UF87</accession>
<evidence type="ECO:0000256" key="1">
    <source>
        <dbReference type="ARBA" id="ARBA00006801"/>
    </source>
</evidence>
<evidence type="ECO:0000259" key="2">
    <source>
        <dbReference type="Pfam" id="PF13621"/>
    </source>
</evidence>
<dbReference type="SUPFAM" id="SSF51197">
    <property type="entry name" value="Clavaminate synthase-like"/>
    <property type="match status" value="1"/>
</dbReference>
<dbReference type="Proteomes" id="UP001244341">
    <property type="component" value="Chromosome 11b"/>
</dbReference>
<dbReference type="EMBL" id="CP126218">
    <property type="protein sequence ID" value="WIA20139.1"/>
    <property type="molecule type" value="Genomic_DNA"/>
</dbReference>
<dbReference type="Gene3D" id="2.60.120.10">
    <property type="entry name" value="Jelly Rolls"/>
    <property type="match status" value="1"/>
</dbReference>
<sequence>MCHIAAAACCLDLSKNAPGSYYHLRKPETTRLAMTFSTWLAAWQSWTHSRLLLQLLHDGQYQAQGGLQLLAGGRDALLPAKYETHDRLLCQVSGRQRLLLLPPEQGFRGVYPFPVAHPYDGYSCVDWEEPELSHWPAAAEVRGVTCNLAPGDSLLIPAYWFVHSQLLQPACVALSCSLQPQPVKLQRPGALLMQLSRMIELWLAAEARAANVRQWLLALAESREWQLLGRQLATVKGVKLLQACHMVLRHTQAVARLLPPPSQEPEAAGTSLEGRARQLLAAMCDERLMPTHWLNEGITDPLYLKHQPQHYLIQEDAEAARYAALFSHRLIQNRPDWRQHAQQLQLLAPQGKKTLQQKQC</sequence>
<dbReference type="PANTHER" id="PTHR12461">
    <property type="entry name" value="HYPOXIA-INDUCIBLE FACTOR 1 ALPHA INHIBITOR-RELATED"/>
    <property type="match status" value="1"/>
</dbReference>
<reference evidence="3 4" key="1">
    <citation type="submission" date="2023-05" db="EMBL/GenBank/DDBJ databases">
        <title>A 100% complete, gapless, phased diploid assembly of the Scenedesmus obliquus UTEX 3031 genome.</title>
        <authorList>
            <person name="Biondi T.C."/>
            <person name="Hanschen E.R."/>
            <person name="Kwon T."/>
            <person name="Eng W."/>
            <person name="Kruse C.P.S."/>
            <person name="Koehler S.I."/>
            <person name="Kunde Y."/>
            <person name="Gleasner C.D."/>
            <person name="You Mak K.T."/>
            <person name="Polle J."/>
            <person name="Hovde B.T."/>
            <person name="Starkenburg S.R."/>
        </authorList>
    </citation>
    <scope>NUCLEOTIDE SEQUENCE [LARGE SCALE GENOMIC DNA]</scope>
    <source>
        <strain evidence="3 4">DOE0152z</strain>
    </source>
</reference>
<dbReference type="PANTHER" id="PTHR12461:SF105">
    <property type="entry name" value="HYPOXIA-INDUCIBLE FACTOR 1-ALPHA INHIBITOR"/>
    <property type="match status" value="1"/>
</dbReference>
<proteinExistence type="inferred from homology"/>
<dbReference type="Pfam" id="PF13621">
    <property type="entry name" value="Cupin_8"/>
    <property type="match status" value="1"/>
</dbReference>
<comment type="similarity">
    <text evidence="1">Belongs to the JARID1 histone demethylase family.</text>
</comment>
<keyword evidence="4" id="KW-1185">Reference proteome</keyword>
<evidence type="ECO:0000313" key="4">
    <source>
        <dbReference type="Proteomes" id="UP001244341"/>
    </source>
</evidence>
<dbReference type="InterPro" id="IPR014710">
    <property type="entry name" value="RmlC-like_jellyroll"/>
</dbReference>
<organism evidence="3 4">
    <name type="scientific">Tetradesmus obliquus</name>
    <name type="common">Green alga</name>
    <name type="synonym">Acutodesmus obliquus</name>
    <dbReference type="NCBI Taxonomy" id="3088"/>
    <lineage>
        <taxon>Eukaryota</taxon>
        <taxon>Viridiplantae</taxon>
        <taxon>Chlorophyta</taxon>
        <taxon>core chlorophytes</taxon>
        <taxon>Chlorophyceae</taxon>
        <taxon>CS clade</taxon>
        <taxon>Sphaeropleales</taxon>
        <taxon>Scenedesmaceae</taxon>
        <taxon>Tetradesmus</taxon>
    </lineage>
</organism>